<gene>
    <name evidence="2" type="ORF">Poly41_62400</name>
</gene>
<sequence length="489" mass="55736" precursor="true">MHTRFALIALSFVCLVDSTPNATALDASSDQSNPLSLVQAERSLQKAVTFLRGKLSTDGGYVWLYSDDLSRREGEGKVGSTTVWVQPPGTPAVGEALLLAYERTRQSYLADAVKETAMCLVRGQLHSGGWDYRIEFAPKERSRYAYRVDGPADKKRNVTTLDDNTSQAAIRFLMRADATFQFKNESIHEAAAYALSHLVDAQYPNGAWPQRFDRPPEAAEYPVLKASYPESWSREFPKSDYKEYYTYNDNTIVDTIELMFEAAEIYDEHRYFESAVRAGRFILLSQMPDPQPAWAQQYNAKMQPAWARKFEPPAITGGESQKVLQALLEIYRHTGDKTFLDPIPQAIAYLKRSQLADGRLARFYELRTNNPLFFTMDYQLTYGSDDMPTHYAFIVGSNLERIEKQYQRTIGEPWKPIQRKLSQPFRMTPTLTSDAEQVVQRLDLRGAWSETARLKYHGEDDPTRNVLSMRTLAKNIEVLSRYIAAAKAE</sequence>
<dbReference type="EMBL" id="SJPV01000017">
    <property type="protein sequence ID" value="TWU31371.1"/>
    <property type="molecule type" value="Genomic_DNA"/>
</dbReference>
<keyword evidence="2" id="KW-0456">Lyase</keyword>
<proteinExistence type="predicted"/>
<dbReference type="InterPro" id="IPR012669">
    <property type="entry name" value="Pectate_lyase"/>
</dbReference>
<evidence type="ECO:0000313" key="2">
    <source>
        <dbReference type="EMBL" id="TWU31371.1"/>
    </source>
</evidence>
<feature type="chain" id="PRO_5023012553" evidence="1">
    <location>
        <begin position="25"/>
        <end position="489"/>
    </location>
</feature>
<dbReference type="Pfam" id="PF09492">
    <property type="entry name" value="Pec_lyase"/>
    <property type="match status" value="1"/>
</dbReference>
<dbReference type="GO" id="GO:0016829">
    <property type="term" value="F:lyase activity"/>
    <property type="evidence" value="ECO:0007669"/>
    <property type="project" value="UniProtKB-KW"/>
</dbReference>
<dbReference type="AlphaFoldDB" id="A0A5C6D6P5"/>
<dbReference type="SUPFAM" id="SSF81853">
    <property type="entry name" value="Family 10 polysaccharide lyase"/>
    <property type="match status" value="1"/>
</dbReference>
<evidence type="ECO:0000256" key="1">
    <source>
        <dbReference type="SAM" id="SignalP"/>
    </source>
</evidence>
<reference evidence="2 3" key="1">
    <citation type="submission" date="2019-02" db="EMBL/GenBank/DDBJ databases">
        <title>Deep-cultivation of Planctomycetes and their phenomic and genomic characterization uncovers novel biology.</title>
        <authorList>
            <person name="Wiegand S."/>
            <person name="Jogler M."/>
            <person name="Boedeker C."/>
            <person name="Pinto D."/>
            <person name="Vollmers J."/>
            <person name="Rivas-Marin E."/>
            <person name="Kohn T."/>
            <person name="Peeters S.H."/>
            <person name="Heuer A."/>
            <person name="Rast P."/>
            <person name="Oberbeckmann S."/>
            <person name="Bunk B."/>
            <person name="Jeske O."/>
            <person name="Meyerdierks A."/>
            <person name="Storesund J.E."/>
            <person name="Kallscheuer N."/>
            <person name="Luecker S."/>
            <person name="Lage O.M."/>
            <person name="Pohl T."/>
            <person name="Merkel B.J."/>
            <person name="Hornburger P."/>
            <person name="Mueller R.-W."/>
            <person name="Bruemmer F."/>
            <person name="Labrenz M."/>
            <person name="Spormann A.M."/>
            <person name="Op Den Camp H."/>
            <person name="Overmann J."/>
            <person name="Amann R."/>
            <person name="Jetten M.S.M."/>
            <person name="Mascher T."/>
            <person name="Medema M.H."/>
            <person name="Devos D.P."/>
            <person name="Kaster A.-K."/>
            <person name="Ovreas L."/>
            <person name="Rohde M."/>
            <person name="Galperin M.Y."/>
            <person name="Jogler C."/>
        </authorList>
    </citation>
    <scope>NUCLEOTIDE SEQUENCE [LARGE SCALE GENOMIC DNA]</scope>
    <source>
        <strain evidence="2 3">Poly41</strain>
    </source>
</reference>
<organism evidence="2 3">
    <name type="scientific">Novipirellula artificiosorum</name>
    <dbReference type="NCBI Taxonomy" id="2528016"/>
    <lineage>
        <taxon>Bacteria</taxon>
        <taxon>Pseudomonadati</taxon>
        <taxon>Planctomycetota</taxon>
        <taxon>Planctomycetia</taxon>
        <taxon>Pirellulales</taxon>
        <taxon>Pirellulaceae</taxon>
        <taxon>Novipirellula</taxon>
    </lineage>
</organism>
<keyword evidence="1" id="KW-0732">Signal</keyword>
<evidence type="ECO:0000313" key="3">
    <source>
        <dbReference type="Proteomes" id="UP000319143"/>
    </source>
</evidence>
<feature type="signal peptide" evidence="1">
    <location>
        <begin position="1"/>
        <end position="24"/>
    </location>
</feature>
<accession>A0A5C6D6P5</accession>
<dbReference type="Gene3D" id="1.50.10.20">
    <property type="match status" value="1"/>
</dbReference>
<dbReference type="RefSeq" id="WP_197231800.1">
    <property type="nucleotide sequence ID" value="NZ_SJPV01000017.1"/>
</dbReference>
<comment type="caution">
    <text evidence="2">The sequence shown here is derived from an EMBL/GenBank/DDBJ whole genome shotgun (WGS) entry which is preliminary data.</text>
</comment>
<protein>
    <submittedName>
        <fullName evidence="2">Pectic acid lyase</fullName>
    </submittedName>
</protein>
<name>A0A5C6D6P5_9BACT</name>
<dbReference type="Proteomes" id="UP000319143">
    <property type="component" value="Unassembled WGS sequence"/>
</dbReference>
<keyword evidence="3" id="KW-1185">Reference proteome</keyword>